<keyword evidence="2" id="KW-0051">Antiviral defense</keyword>
<evidence type="ECO:0000259" key="3">
    <source>
        <dbReference type="PROSITE" id="PS50887"/>
    </source>
</evidence>
<dbReference type="Pfam" id="PF22335">
    <property type="entry name" value="Cas10-Cmr2_palm2"/>
    <property type="match status" value="1"/>
</dbReference>
<protein>
    <recommendedName>
        <fullName evidence="3">GGDEF domain-containing protein</fullName>
    </recommendedName>
</protein>
<dbReference type="GO" id="GO:0000166">
    <property type="term" value="F:nucleotide binding"/>
    <property type="evidence" value="ECO:0007669"/>
    <property type="project" value="UniProtKB-KW"/>
</dbReference>
<name>A0A1V4ATJ5_9BACT</name>
<evidence type="ECO:0000313" key="4">
    <source>
        <dbReference type="EMBL" id="OOP56361.1"/>
    </source>
</evidence>
<accession>A0A1V4ATJ5</accession>
<comment type="caution">
    <text evidence="4">The sequence shown here is derived from an EMBL/GenBank/DDBJ whole genome shotgun (WGS) entry which is preliminary data.</text>
</comment>
<organism evidence="4 5">
    <name type="scientific">Candidatus Brocadia carolinensis</name>
    <dbReference type="NCBI Taxonomy" id="1004156"/>
    <lineage>
        <taxon>Bacteria</taxon>
        <taxon>Pseudomonadati</taxon>
        <taxon>Planctomycetota</taxon>
        <taxon>Candidatus Brocadiia</taxon>
        <taxon>Candidatus Brocadiales</taxon>
        <taxon>Candidatus Brocadiaceae</taxon>
        <taxon>Candidatus Brocadia</taxon>
    </lineage>
</organism>
<evidence type="ECO:0000313" key="5">
    <source>
        <dbReference type="Proteomes" id="UP000189681"/>
    </source>
</evidence>
<dbReference type="GO" id="GO:0051607">
    <property type="term" value="P:defense response to virus"/>
    <property type="evidence" value="ECO:0007669"/>
    <property type="project" value="UniProtKB-KW"/>
</dbReference>
<dbReference type="PROSITE" id="PS50887">
    <property type="entry name" value="GGDEF"/>
    <property type="match status" value="1"/>
</dbReference>
<feature type="domain" description="GGDEF" evidence="3">
    <location>
        <begin position="115"/>
        <end position="196"/>
    </location>
</feature>
<proteinExistence type="predicted"/>
<gene>
    <name evidence="4" type="ORF">AYP45_09945</name>
</gene>
<dbReference type="Gene3D" id="3.30.70.270">
    <property type="match status" value="1"/>
</dbReference>
<evidence type="ECO:0000256" key="2">
    <source>
        <dbReference type="ARBA" id="ARBA00023118"/>
    </source>
</evidence>
<dbReference type="InterPro" id="IPR054767">
    <property type="entry name" value="Cas10-Cmr2_palm2"/>
</dbReference>
<dbReference type="AlphaFoldDB" id="A0A1V4ATJ5"/>
<dbReference type="STRING" id="1004156.AYP45_09945"/>
<dbReference type="InterPro" id="IPR000160">
    <property type="entry name" value="GGDEF_dom"/>
</dbReference>
<dbReference type="EMBL" id="AYTS01000085">
    <property type="protein sequence ID" value="OOP56361.1"/>
    <property type="molecule type" value="Genomic_DNA"/>
</dbReference>
<reference evidence="4 5" key="1">
    <citation type="journal article" date="2017" name="Water Res.">
        <title>Discovery and metagenomic analysis of an anammox bacterial enrichment related to Candidatus "Brocadia caroliniensis" in a full-scale glycerol-fed nitritation-denitritation separate centrate treatment process.</title>
        <authorList>
            <person name="Park H."/>
            <person name="Brotto A.C."/>
            <person name="van Loosdrecht M.C."/>
            <person name="Chandran K."/>
        </authorList>
    </citation>
    <scope>NUCLEOTIDE SEQUENCE [LARGE SCALE GENOMIC DNA]</scope>
    <source>
        <strain evidence="4">26THWARD</strain>
    </source>
</reference>
<dbReference type="Proteomes" id="UP000189681">
    <property type="component" value="Unassembled WGS sequence"/>
</dbReference>
<dbReference type="InterPro" id="IPR043128">
    <property type="entry name" value="Rev_trsase/Diguanyl_cyclase"/>
</dbReference>
<evidence type="ECO:0000256" key="1">
    <source>
        <dbReference type="ARBA" id="ARBA00022741"/>
    </source>
</evidence>
<sequence>MHVVGNKNYEPITLRYLRAGEGTCAVCFTKRLLDKASVNDYEASFPSTANIALFEAFNQLKEKRSDLIRLINSDDYEPQDIFAIKNDNTIEDDTKKDATQKLYDALKENKIDYSSYYAVMLFDGDSMGEWLSGDRIKEGRLKEFHEALTGKLGDFANKVRNIIKEPKGVTVYAGGEDFLGFFNLNHLLEDIKNASQ</sequence>
<keyword evidence="1" id="KW-0547">Nucleotide-binding</keyword>